<organism evidence="1 2">
    <name type="scientific">Halomonas elongata</name>
    <dbReference type="NCBI Taxonomy" id="2746"/>
    <lineage>
        <taxon>Bacteria</taxon>
        <taxon>Pseudomonadati</taxon>
        <taxon>Pseudomonadota</taxon>
        <taxon>Gammaproteobacteria</taxon>
        <taxon>Oceanospirillales</taxon>
        <taxon>Halomonadaceae</taxon>
        <taxon>Halomonas</taxon>
    </lineage>
</organism>
<dbReference type="Proteomes" id="UP000092504">
    <property type="component" value="Unassembled WGS sequence"/>
</dbReference>
<reference evidence="1 2" key="1">
    <citation type="submission" date="2016-06" db="EMBL/GenBank/DDBJ databases">
        <title>Genome sequence of halotolerant plant growth promoting strain of Halomonas elongata HEK1 isolated from salterns of Rann of Kutch, Gujarat, India.</title>
        <authorList>
            <person name="Gaba S."/>
            <person name="Singh R.N."/>
            <person name="Abrol S."/>
            <person name="Kaushik R."/>
            <person name="Saxena A.K."/>
        </authorList>
    </citation>
    <scope>NUCLEOTIDE SEQUENCE [LARGE SCALE GENOMIC DNA]</scope>
    <source>
        <strain evidence="1 2">HEK1</strain>
    </source>
</reference>
<accession>A0A1B8P132</accession>
<sequence length="121" mass="12512">MGARAVAHPALALAATAHHFEVGQRHAAVIATLVVDQIGLAVTVVPQGSHGVINAAAWIQRHAVLAQQVLESGTLQQGAAATRREVQATVGELDIEQRTTEQLCGDGLARVTLARAAVVST</sequence>
<proteinExistence type="predicted"/>
<dbReference type="EMBL" id="MAJD01000001">
    <property type="protein sequence ID" value="OBX35913.1"/>
    <property type="molecule type" value="Genomic_DNA"/>
</dbReference>
<name>A0A1B8P132_HALEL</name>
<protein>
    <submittedName>
        <fullName evidence="1">Uncharacterized protein</fullName>
    </submittedName>
</protein>
<gene>
    <name evidence="1" type="ORF">A8U91_00249</name>
</gene>
<comment type="caution">
    <text evidence="1">The sequence shown here is derived from an EMBL/GenBank/DDBJ whole genome shotgun (WGS) entry which is preliminary data.</text>
</comment>
<dbReference type="AlphaFoldDB" id="A0A1B8P132"/>
<evidence type="ECO:0000313" key="2">
    <source>
        <dbReference type="Proteomes" id="UP000092504"/>
    </source>
</evidence>
<evidence type="ECO:0000313" key="1">
    <source>
        <dbReference type="EMBL" id="OBX35913.1"/>
    </source>
</evidence>